<keyword evidence="4" id="KW-1185">Reference proteome</keyword>
<dbReference type="STRING" id="7574.A0A1S3J350"/>
<dbReference type="AlphaFoldDB" id="A0A1S3J350"/>
<evidence type="ECO:0000313" key="5">
    <source>
        <dbReference type="RefSeq" id="XP_013404284.1"/>
    </source>
</evidence>
<feature type="compositionally biased region" description="Low complexity" evidence="2">
    <location>
        <begin position="550"/>
        <end position="562"/>
    </location>
</feature>
<reference evidence="5" key="1">
    <citation type="submission" date="2025-08" db="UniProtKB">
        <authorList>
            <consortium name="RefSeq"/>
        </authorList>
    </citation>
    <scope>IDENTIFICATION</scope>
    <source>
        <tissue evidence="5">Gonads</tissue>
    </source>
</reference>
<evidence type="ECO:0000259" key="3">
    <source>
        <dbReference type="Pfam" id="PF12736"/>
    </source>
</evidence>
<dbReference type="InParanoid" id="A0A1S3J350"/>
<feature type="region of interest" description="Disordered" evidence="2">
    <location>
        <begin position="430"/>
        <end position="620"/>
    </location>
</feature>
<evidence type="ECO:0000256" key="2">
    <source>
        <dbReference type="SAM" id="MobiDB-lite"/>
    </source>
</evidence>
<gene>
    <name evidence="5" type="primary">LOC106169382</name>
</gene>
<dbReference type="OrthoDB" id="6077228at2759"/>
<accession>A0A1S3J350</accession>
<sequence length="630" mass="70707">MGLSAETKTKQDQNCTTRMMASNTGSYNLSPSQQQLCMIKELYSMSNIEWDDQEIINLKDFTSKHLTPHIVRVEQGQFMNIGASKHIHPGIHTELLFHSTKTCSKIFAQGVKVKDRKVSVLTQNFSIPSTYQGWFEVLSEEGRSVPPFDTVRDLARRFPKKALVRANTKGYINNERGELCMDKTRTVHAGEVLTVAGDVMISLPKGKGRAKLLRCFDQNGSGVYLNFDTKGAFSPIAERDNISGVHMINDLVAKFRLPIMVRLVYGVAPCGSKLKFTGCLRLISSDTDSIAFVMPLDISQKMLPVSLSKVSLKLRPATNIEKIKQQDAFKQLYERCSNMITSYLNSIHVLVEITDFQSNQQQQQQQQQQIEPGSAVYKPKELTNPDVIPTNVPPESPDVIQEEKAEPKPSAEDLIFEEIDDIYVYVREGGPPPKVRPPAPLPANVKADDQYWEEPDYETLARYNAKNKVSQTNSSGTGSKSGGSKNLSRQNSSESQPVVESKVTANGIVLLGIDKQKDKQQPPPLPPKKFEKSKSSAPHFFSRFVKKSTKQSPPSSQKQPQKFILVPPGKKQASRKLSKDMRTRSHDSIAEMRPPPPIPRLVTHHHHHPPPTGIFRLDRPDRDLRKSMFL</sequence>
<dbReference type="RefSeq" id="XP_013404284.1">
    <property type="nucleotide sequence ID" value="XM_013548830.2"/>
</dbReference>
<feature type="compositionally biased region" description="Basic and acidic residues" evidence="2">
    <location>
        <begin position="577"/>
        <end position="590"/>
    </location>
</feature>
<evidence type="ECO:0000313" key="4">
    <source>
        <dbReference type="Proteomes" id="UP000085678"/>
    </source>
</evidence>
<feature type="compositionally biased region" description="Basic and acidic residues" evidence="2">
    <location>
        <begin position="401"/>
        <end position="411"/>
    </location>
</feature>
<organism evidence="4 5">
    <name type="scientific">Lingula anatina</name>
    <name type="common">Brachiopod</name>
    <name type="synonym">Lingula unguis</name>
    <dbReference type="NCBI Taxonomy" id="7574"/>
    <lineage>
        <taxon>Eukaryota</taxon>
        <taxon>Metazoa</taxon>
        <taxon>Spiralia</taxon>
        <taxon>Lophotrochozoa</taxon>
        <taxon>Brachiopoda</taxon>
        <taxon>Linguliformea</taxon>
        <taxon>Lingulata</taxon>
        <taxon>Lingulida</taxon>
        <taxon>Linguloidea</taxon>
        <taxon>Lingulidae</taxon>
        <taxon>Lingula</taxon>
    </lineage>
</organism>
<dbReference type="Proteomes" id="UP000085678">
    <property type="component" value="Unplaced"/>
</dbReference>
<dbReference type="KEGG" id="lak:106169382"/>
<dbReference type="InterPro" id="IPR025946">
    <property type="entry name" value="CABIT_dom"/>
</dbReference>
<feature type="domain" description="CABIT" evidence="3">
    <location>
        <begin position="92"/>
        <end position="327"/>
    </location>
</feature>
<dbReference type="Pfam" id="PF12736">
    <property type="entry name" value="CABIT"/>
    <property type="match status" value="1"/>
</dbReference>
<dbReference type="GeneID" id="106169382"/>
<keyword evidence="1" id="KW-0597">Phosphoprotein</keyword>
<feature type="compositionally biased region" description="Pro residues" evidence="2">
    <location>
        <begin position="430"/>
        <end position="441"/>
    </location>
</feature>
<protein>
    <submittedName>
        <fullName evidence="5">Uncharacterized protein LOC106169382</fullName>
    </submittedName>
</protein>
<dbReference type="InterPro" id="IPR052281">
    <property type="entry name" value="GAREM"/>
</dbReference>
<feature type="compositionally biased region" description="Polar residues" evidence="2">
    <location>
        <begin position="487"/>
        <end position="498"/>
    </location>
</feature>
<dbReference type="PANTHER" id="PTHR14454">
    <property type="entry name" value="GRB2-ASSOCIATED AND REGULATOR OF MAPK PROTEIN FAMILY MEMBER"/>
    <property type="match status" value="1"/>
</dbReference>
<feature type="region of interest" description="Disordered" evidence="2">
    <location>
        <begin position="381"/>
        <end position="413"/>
    </location>
</feature>
<proteinExistence type="predicted"/>
<feature type="compositionally biased region" description="Low complexity" evidence="2">
    <location>
        <begin position="472"/>
        <end position="486"/>
    </location>
</feature>
<dbReference type="PANTHER" id="PTHR14454:SF11">
    <property type="entry name" value="SERRANO, ISOFORM F"/>
    <property type="match status" value="1"/>
</dbReference>
<name>A0A1S3J350_LINAN</name>
<evidence type="ECO:0000256" key="1">
    <source>
        <dbReference type="ARBA" id="ARBA00022553"/>
    </source>
</evidence>